<dbReference type="Proteomes" id="UP000298663">
    <property type="component" value="Unassembled WGS sequence"/>
</dbReference>
<dbReference type="EMBL" id="AZBU02000004">
    <property type="protein sequence ID" value="TKR80270.1"/>
    <property type="molecule type" value="Genomic_DNA"/>
</dbReference>
<proteinExistence type="predicted"/>
<gene>
    <name evidence="1" type="ORF">L596_014369</name>
</gene>
<reference evidence="1 2" key="2">
    <citation type="journal article" date="2019" name="G3 (Bethesda)">
        <title>Hybrid Assembly of the Genome of the Entomopathogenic Nematode Steinernema carpocapsae Identifies the X-Chromosome.</title>
        <authorList>
            <person name="Serra L."/>
            <person name="Macchietto M."/>
            <person name="Macias-Munoz A."/>
            <person name="McGill C.J."/>
            <person name="Rodriguez I.M."/>
            <person name="Rodriguez B."/>
            <person name="Murad R."/>
            <person name="Mortazavi A."/>
        </authorList>
    </citation>
    <scope>NUCLEOTIDE SEQUENCE [LARGE SCALE GENOMIC DNA]</scope>
    <source>
        <strain evidence="1 2">ALL</strain>
    </source>
</reference>
<keyword evidence="2" id="KW-1185">Reference proteome</keyword>
<sequence length="95" mass="10922">MSPSPIFSSSSHFSETQSYWKRRSSYLPKTFVSEPYPSLHPALLLAVFRRRFVLDARNPSAAVLLGIRPIRQQPLQMASEEGHFEDSLGKVRFHF</sequence>
<dbReference type="AlphaFoldDB" id="A0A4U5NCJ4"/>
<comment type="caution">
    <text evidence="1">The sequence shown here is derived from an EMBL/GenBank/DDBJ whole genome shotgun (WGS) entry which is preliminary data.</text>
</comment>
<organism evidence="1 2">
    <name type="scientific">Steinernema carpocapsae</name>
    <name type="common">Entomopathogenic nematode</name>
    <dbReference type="NCBI Taxonomy" id="34508"/>
    <lineage>
        <taxon>Eukaryota</taxon>
        <taxon>Metazoa</taxon>
        <taxon>Ecdysozoa</taxon>
        <taxon>Nematoda</taxon>
        <taxon>Chromadorea</taxon>
        <taxon>Rhabditida</taxon>
        <taxon>Tylenchina</taxon>
        <taxon>Panagrolaimomorpha</taxon>
        <taxon>Strongyloidoidea</taxon>
        <taxon>Steinernematidae</taxon>
        <taxon>Steinernema</taxon>
    </lineage>
</organism>
<accession>A0A4U5NCJ4</accession>
<evidence type="ECO:0000313" key="1">
    <source>
        <dbReference type="EMBL" id="TKR80270.1"/>
    </source>
</evidence>
<reference evidence="1 2" key="1">
    <citation type="journal article" date="2015" name="Genome Biol.">
        <title>Comparative genomics of Steinernema reveals deeply conserved gene regulatory networks.</title>
        <authorList>
            <person name="Dillman A.R."/>
            <person name="Macchietto M."/>
            <person name="Porter C.F."/>
            <person name="Rogers A."/>
            <person name="Williams B."/>
            <person name="Antoshechkin I."/>
            <person name="Lee M.M."/>
            <person name="Goodwin Z."/>
            <person name="Lu X."/>
            <person name="Lewis E.E."/>
            <person name="Goodrich-Blair H."/>
            <person name="Stock S.P."/>
            <person name="Adams B.J."/>
            <person name="Sternberg P.W."/>
            <person name="Mortazavi A."/>
        </authorList>
    </citation>
    <scope>NUCLEOTIDE SEQUENCE [LARGE SCALE GENOMIC DNA]</scope>
    <source>
        <strain evidence="1 2">ALL</strain>
    </source>
</reference>
<name>A0A4U5NCJ4_STECR</name>
<protein>
    <submittedName>
        <fullName evidence="1">Uncharacterized protein</fullName>
    </submittedName>
</protein>
<evidence type="ECO:0000313" key="2">
    <source>
        <dbReference type="Proteomes" id="UP000298663"/>
    </source>
</evidence>